<proteinExistence type="predicted"/>
<feature type="compositionally biased region" description="Basic and acidic residues" evidence="1">
    <location>
        <begin position="624"/>
        <end position="655"/>
    </location>
</feature>
<dbReference type="Pfam" id="PF25534">
    <property type="entry name" value="DUF7918"/>
    <property type="match status" value="1"/>
</dbReference>
<evidence type="ECO:0000256" key="1">
    <source>
        <dbReference type="SAM" id="MobiDB-lite"/>
    </source>
</evidence>
<dbReference type="InterPro" id="IPR057678">
    <property type="entry name" value="DUF7918"/>
</dbReference>
<reference evidence="3 4" key="1">
    <citation type="submission" date="2019-07" db="EMBL/GenBank/DDBJ databases">
        <title>Finished genome of Venturia effusa.</title>
        <authorList>
            <person name="Young C.A."/>
            <person name="Cox M.P."/>
            <person name="Ganley A.R.D."/>
            <person name="David W.J."/>
        </authorList>
    </citation>
    <scope>NUCLEOTIDE SEQUENCE [LARGE SCALE GENOMIC DNA]</scope>
    <source>
        <strain evidence="4">albino</strain>
    </source>
</reference>
<gene>
    <name evidence="3" type="ORF">FKW77_001748</name>
</gene>
<dbReference type="STRING" id="50376.A0A517LM98"/>
<feature type="compositionally biased region" description="Low complexity" evidence="1">
    <location>
        <begin position="479"/>
        <end position="488"/>
    </location>
</feature>
<dbReference type="Proteomes" id="UP000316270">
    <property type="component" value="Chromosome 16"/>
</dbReference>
<dbReference type="OrthoDB" id="3364132at2759"/>
<evidence type="ECO:0000313" key="3">
    <source>
        <dbReference type="EMBL" id="QDS76762.1"/>
    </source>
</evidence>
<feature type="compositionally biased region" description="Low complexity" evidence="1">
    <location>
        <begin position="463"/>
        <end position="473"/>
    </location>
</feature>
<feature type="compositionally biased region" description="Polar residues" evidence="1">
    <location>
        <begin position="551"/>
        <end position="577"/>
    </location>
</feature>
<evidence type="ECO:0000313" key="4">
    <source>
        <dbReference type="Proteomes" id="UP000316270"/>
    </source>
</evidence>
<name>A0A517LM98_9PEZI</name>
<feature type="domain" description="DUF7918" evidence="2">
    <location>
        <begin position="28"/>
        <end position="241"/>
    </location>
</feature>
<dbReference type="AlphaFoldDB" id="A0A517LM98"/>
<evidence type="ECO:0000259" key="2">
    <source>
        <dbReference type="Pfam" id="PF25534"/>
    </source>
</evidence>
<protein>
    <recommendedName>
        <fullName evidence="2">DUF7918 domain-containing protein</fullName>
    </recommendedName>
</protein>
<organism evidence="3 4">
    <name type="scientific">Venturia effusa</name>
    <dbReference type="NCBI Taxonomy" id="50376"/>
    <lineage>
        <taxon>Eukaryota</taxon>
        <taxon>Fungi</taxon>
        <taxon>Dikarya</taxon>
        <taxon>Ascomycota</taxon>
        <taxon>Pezizomycotina</taxon>
        <taxon>Dothideomycetes</taxon>
        <taxon>Pleosporomycetidae</taxon>
        <taxon>Venturiales</taxon>
        <taxon>Venturiaceae</taxon>
        <taxon>Venturia</taxon>
    </lineage>
</organism>
<keyword evidence="4" id="KW-1185">Reference proteome</keyword>
<accession>A0A517LM98</accession>
<sequence>MDQGPTEGDSKMLHPDGLEVYIKSLDRDEPYVEYTKPDNSEVADSKSKERYIEVVPGERFSVVIKIKKDFDCHDQPWIRSGVFIDNGTVNTESNRRTDFAKISDLTLEISNSYQCIEGKWFVAGSSFAELTLDEDLVHEDSTLSSLEETLGRIRVVIALGRVVNLPKPVPCSRHEPTSSTSKQLYMDSGITSGMKPVLADTKEICPPSRTTRFERKSRSLDYKFEFFYRSGMTLERFGIKPISPTLTPILANLSPEDVNPEASEEYPVAIGLGSESIEDSEPDPGSDDGQMDTAADAQAKLDGQMKVNGIEKTLGAEARKRTKFSLESYKDSDVEFCRAGMDLQLAPDSQNTSFSLSSLNDPALVSTAIDTRRFRHIQWCPYECNLIRLNGVQDGSKASVTRDLKFTTRQEAELFMVRMMQMTAPIFIARTSQRMIKLFMNFPAERMPVCRGPEPNKPLAQGRAVPAAANRPRLPLPTSPASTTSVPTFESIATPASDVSQQMKRKTMEENVTDDEEYATSETPSKMSKQARIEPSAAATSTVMSPPPSELSDSPMSQTVEHTSAQADTAANNATLPTPSPEAPATPVSQPEESPTVLPEAIEAQTLPPPQNDIVDLTADDDDVPVKVKSSETRATPKQENGKGRAGRSESRAMPDDDDDIEKMSMEDIMDEMKLTDRMIKLRATLRRRQRG</sequence>
<dbReference type="EMBL" id="CP042200">
    <property type="protein sequence ID" value="QDS76762.1"/>
    <property type="molecule type" value="Genomic_DNA"/>
</dbReference>
<feature type="region of interest" description="Disordered" evidence="1">
    <location>
        <begin position="452"/>
        <end position="662"/>
    </location>
</feature>